<evidence type="ECO:0000313" key="1">
    <source>
        <dbReference type="EMBL" id="TGX80527.1"/>
    </source>
</evidence>
<reference evidence="1" key="1">
    <citation type="submission" date="2019-04" db="EMBL/GenBank/DDBJ databases">
        <title>Microbes associate with the intestines of laboratory mice.</title>
        <authorList>
            <person name="Navarre W."/>
            <person name="Wong E."/>
            <person name="Huang K."/>
            <person name="Tropini C."/>
            <person name="Ng K."/>
            <person name="Yu B."/>
        </authorList>
    </citation>
    <scope>NUCLEOTIDE SEQUENCE</scope>
    <source>
        <strain evidence="1">NM73_A23</strain>
    </source>
</reference>
<name>A0AC61QMI3_9BACT</name>
<comment type="caution">
    <text evidence="1">The sequence shown here is derived from an EMBL/GenBank/DDBJ whole genome shotgun (WGS) entry which is preliminary data.</text>
</comment>
<keyword evidence="2" id="KW-1185">Reference proteome</keyword>
<gene>
    <name evidence="1" type="ORF">E5358_12790</name>
</gene>
<protein>
    <submittedName>
        <fullName evidence="1">Uncharacterized protein</fullName>
    </submittedName>
</protein>
<evidence type="ECO:0000313" key="2">
    <source>
        <dbReference type="Proteomes" id="UP000308886"/>
    </source>
</evidence>
<proteinExistence type="predicted"/>
<organism evidence="1 2">
    <name type="scientific">Palleniella muris</name>
    <dbReference type="NCBI Taxonomy" id="3038145"/>
    <lineage>
        <taxon>Bacteria</taxon>
        <taxon>Pseudomonadati</taxon>
        <taxon>Bacteroidota</taxon>
        <taxon>Bacteroidia</taxon>
        <taxon>Bacteroidales</taxon>
        <taxon>Prevotellaceae</taxon>
        <taxon>Palleniella</taxon>
    </lineage>
</organism>
<dbReference type="Proteomes" id="UP000308886">
    <property type="component" value="Unassembled WGS sequence"/>
</dbReference>
<dbReference type="EMBL" id="SRZC01000025">
    <property type="protein sequence ID" value="TGX80527.1"/>
    <property type="molecule type" value="Genomic_DNA"/>
</dbReference>
<sequence length="123" mass="14599">MIESIQYTKELPDKQFHTYIVKRENSCGDKFKKAAKGFCFYRGYAYLKDRANWELIVQQHAIKANMLTTDSVSWPEHKSDVEQLPVFDAQVAKHVDKNEEVAILNAFPMFLYYYFPENKFHKH</sequence>
<accession>A0AC61QMI3</accession>